<dbReference type="PROSITE" id="PS50883">
    <property type="entry name" value="EAL"/>
    <property type="match status" value="1"/>
</dbReference>
<dbReference type="SUPFAM" id="SSF141868">
    <property type="entry name" value="EAL domain-like"/>
    <property type="match status" value="1"/>
</dbReference>
<gene>
    <name evidence="2" type="ordered locus">amb3300</name>
</gene>
<dbReference type="PANTHER" id="PTHR33121:SF70">
    <property type="entry name" value="SIGNALING PROTEIN YKOW"/>
    <property type="match status" value="1"/>
</dbReference>
<dbReference type="EMBL" id="AP007255">
    <property type="protein sequence ID" value="BAE52104.1"/>
    <property type="molecule type" value="Genomic_DNA"/>
</dbReference>
<dbReference type="KEGG" id="mag:amb3300"/>
<organism evidence="2 3">
    <name type="scientific">Paramagnetospirillum magneticum (strain ATCC 700264 / AMB-1)</name>
    <name type="common">Magnetospirillum magneticum</name>
    <dbReference type="NCBI Taxonomy" id="342108"/>
    <lineage>
        <taxon>Bacteria</taxon>
        <taxon>Pseudomonadati</taxon>
        <taxon>Pseudomonadota</taxon>
        <taxon>Alphaproteobacteria</taxon>
        <taxon>Rhodospirillales</taxon>
        <taxon>Magnetospirillaceae</taxon>
        <taxon>Paramagnetospirillum</taxon>
    </lineage>
</organism>
<dbReference type="InterPro" id="IPR001633">
    <property type="entry name" value="EAL_dom"/>
</dbReference>
<dbReference type="AlphaFoldDB" id="Q2W221"/>
<dbReference type="Pfam" id="PF00563">
    <property type="entry name" value="EAL"/>
    <property type="match status" value="1"/>
</dbReference>
<dbReference type="InterPro" id="IPR035919">
    <property type="entry name" value="EAL_sf"/>
</dbReference>
<evidence type="ECO:0000313" key="2">
    <source>
        <dbReference type="EMBL" id="BAE52104.1"/>
    </source>
</evidence>
<dbReference type="OrthoDB" id="7251575at2"/>
<reference evidence="2 3" key="1">
    <citation type="journal article" date="2005" name="DNA Res.">
        <title>Complete genome sequence of the facultative anaerobic magnetotactic bacterium Magnetospirillum sp. strain AMB-1.</title>
        <authorList>
            <person name="Matsunaga T."/>
            <person name="Okamura Y."/>
            <person name="Fukuda Y."/>
            <person name="Wahyudi A.T."/>
            <person name="Murase Y."/>
            <person name="Takeyama H."/>
        </authorList>
    </citation>
    <scope>NUCLEOTIDE SEQUENCE [LARGE SCALE GENOMIC DNA]</scope>
    <source>
        <strain evidence="3">ATCC 700264 / AMB-1</strain>
    </source>
</reference>
<evidence type="ECO:0000259" key="1">
    <source>
        <dbReference type="PROSITE" id="PS50883"/>
    </source>
</evidence>
<dbReference type="Proteomes" id="UP000007058">
    <property type="component" value="Chromosome"/>
</dbReference>
<dbReference type="STRING" id="342108.amb3300"/>
<dbReference type="SMART" id="SM00052">
    <property type="entry name" value="EAL"/>
    <property type="match status" value="1"/>
</dbReference>
<feature type="domain" description="EAL" evidence="1">
    <location>
        <begin position="77"/>
        <end position="321"/>
    </location>
</feature>
<keyword evidence="3" id="KW-1185">Reference proteome</keyword>
<accession>Q2W221</accession>
<sequence length="361" mass="40042">MDNPTRRTLTRLEKGFHAVVAVCITTALFVLERLTEPMTSGGSVEGHFIFLAGTMGLVSASLWIYSLWSRRRQKVIREASAALIRKDIDRGRLVMAYQPILDMDSGEVVSCEALLRVLDNENKPMAPARFLVEVEEHGLQAYLSRAIVRMVEVDYREHRLSLPVTVNLSLADIGDDDLITLLLVPRSFALNIEVTETAFLGATPHALQTLDRLRGRGVKIYLDDFGTGYSSFTHLAEMPIDVLKIDREFIRKSQLSPKHAAICKTIVDLTRTIDVASVAEGVETVEEQRFLRGIGCDRIQGYLYHRPMTASALASVLSDAPRMPVPQSKPWAVHAPGPSLTAHATAIHPMPTRTLAEHLAN</sequence>
<dbReference type="InterPro" id="IPR050706">
    <property type="entry name" value="Cyclic-di-GMP_PDE-like"/>
</dbReference>
<dbReference type="HOGENOM" id="CLU_766824_0_0_5"/>
<protein>
    <submittedName>
        <fullName evidence="2">Predicted signal transduction protein containing sensor and EAL domains</fullName>
    </submittedName>
</protein>
<proteinExistence type="predicted"/>
<dbReference type="CDD" id="cd01948">
    <property type="entry name" value="EAL"/>
    <property type="match status" value="1"/>
</dbReference>
<dbReference type="RefSeq" id="WP_011385661.1">
    <property type="nucleotide sequence ID" value="NC_007626.1"/>
</dbReference>
<evidence type="ECO:0000313" key="3">
    <source>
        <dbReference type="Proteomes" id="UP000007058"/>
    </source>
</evidence>
<name>Q2W221_PARM1</name>
<dbReference type="PANTHER" id="PTHR33121">
    <property type="entry name" value="CYCLIC DI-GMP PHOSPHODIESTERASE PDEF"/>
    <property type="match status" value="1"/>
</dbReference>
<dbReference type="GO" id="GO:0071111">
    <property type="term" value="F:cyclic-guanylate-specific phosphodiesterase activity"/>
    <property type="evidence" value="ECO:0007669"/>
    <property type="project" value="InterPro"/>
</dbReference>
<dbReference type="Gene3D" id="3.20.20.450">
    <property type="entry name" value="EAL domain"/>
    <property type="match status" value="1"/>
</dbReference>